<dbReference type="RefSeq" id="WP_162670397.1">
    <property type="nucleotide sequence ID" value="NZ_LR593886.1"/>
</dbReference>
<keyword evidence="3" id="KW-1185">Reference proteome</keyword>
<dbReference type="Proteomes" id="UP000464178">
    <property type="component" value="Chromosome"/>
</dbReference>
<evidence type="ECO:0000313" key="2">
    <source>
        <dbReference type="EMBL" id="VTR96058.1"/>
    </source>
</evidence>
<sequence>MIGVACHRCDKFNTRTNWPPPLWPCAGCGSPLPVIVATGAEAGCLPSAVKRREQARGPDVWFVVGLCAGVVGTVGLLELFKLMR</sequence>
<dbReference type="AlphaFoldDB" id="A0A6P2D420"/>
<keyword evidence="1" id="KW-0472">Membrane</keyword>
<keyword evidence="1" id="KW-1133">Transmembrane helix</keyword>
<reference evidence="2 3" key="1">
    <citation type="submission" date="2019-05" db="EMBL/GenBank/DDBJ databases">
        <authorList>
            <consortium name="Science for Life Laboratories"/>
        </authorList>
    </citation>
    <scope>NUCLEOTIDE SEQUENCE [LARGE SCALE GENOMIC DNA]</scope>
    <source>
        <strain evidence="2">Soil9</strain>
    </source>
</reference>
<accession>A0A6P2D420</accession>
<name>A0A6P2D420_9BACT</name>
<dbReference type="KEGG" id="gms:SOIL9_16560"/>
<evidence type="ECO:0000313" key="3">
    <source>
        <dbReference type="Proteomes" id="UP000464178"/>
    </source>
</evidence>
<organism evidence="2 3">
    <name type="scientific">Gemmata massiliana</name>
    <dbReference type="NCBI Taxonomy" id="1210884"/>
    <lineage>
        <taxon>Bacteria</taxon>
        <taxon>Pseudomonadati</taxon>
        <taxon>Planctomycetota</taxon>
        <taxon>Planctomycetia</taxon>
        <taxon>Gemmatales</taxon>
        <taxon>Gemmataceae</taxon>
        <taxon>Gemmata</taxon>
    </lineage>
</organism>
<proteinExistence type="predicted"/>
<keyword evidence="1" id="KW-0812">Transmembrane</keyword>
<feature type="transmembrane region" description="Helical" evidence="1">
    <location>
        <begin position="60"/>
        <end position="80"/>
    </location>
</feature>
<dbReference type="EMBL" id="LR593886">
    <property type="protein sequence ID" value="VTR96058.1"/>
    <property type="molecule type" value="Genomic_DNA"/>
</dbReference>
<evidence type="ECO:0000256" key="1">
    <source>
        <dbReference type="SAM" id="Phobius"/>
    </source>
</evidence>
<protein>
    <submittedName>
        <fullName evidence="2">Uncharacterized protein</fullName>
    </submittedName>
</protein>
<gene>
    <name evidence="2" type="ORF">SOIL9_16560</name>
</gene>